<dbReference type="AlphaFoldDB" id="A0A6N7LXY2"/>
<sequence length="65" mass="7281">MSERDRVFQVSSNRGGSRHSVRYVEGSAPEAGECRLCVGSLADQPEILFTRLPQNHDPRPLLMQV</sequence>
<evidence type="ECO:0000313" key="3">
    <source>
        <dbReference type="Proteomes" id="UP000469421"/>
    </source>
</evidence>
<gene>
    <name evidence="2" type="ORF">GFN93_13505</name>
</gene>
<dbReference type="EMBL" id="WIRE01000001">
    <property type="protein sequence ID" value="MQX54266.1"/>
    <property type="molecule type" value="Genomic_DNA"/>
</dbReference>
<reference evidence="2 3" key="1">
    <citation type="submission" date="2019-10" db="EMBL/GenBank/DDBJ databases">
        <title>Alcanivorax sp.PA15-N-34 draft genome sequence.</title>
        <authorList>
            <person name="Liao X."/>
            <person name="Shao Z."/>
        </authorList>
    </citation>
    <scope>NUCLEOTIDE SEQUENCE [LARGE SCALE GENOMIC DNA]</scope>
    <source>
        <strain evidence="2 3">PA15-N-34</strain>
    </source>
</reference>
<dbReference type="Proteomes" id="UP000469421">
    <property type="component" value="Unassembled WGS sequence"/>
</dbReference>
<protein>
    <submittedName>
        <fullName evidence="2">Uncharacterized protein</fullName>
    </submittedName>
</protein>
<keyword evidence="3" id="KW-1185">Reference proteome</keyword>
<name>A0A6N7LXY2_9GAMM</name>
<organism evidence="2 3">
    <name type="scientific">Alcanivorax sediminis</name>
    <dbReference type="NCBI Taxonomy" id="2663008"/>
    <lineage>
        <taxon>Bacteria</taxon>
        <taxon>Pseudomonadati</taxon>
        <taxon>Pseudomonadota</taxon>
        <taxon>Gammaproteobacteria</taxon>
        <taxon>Oceanospirillales</taxon>
        <taxon>Alcanivoracaceae</taxon>
        <taxon>Alcanivorax</taxon>
    </lineage>
</organism>
<dbReference type="RefSeq" id="WP_153501558.1">
    <property type="nucleotide sequence ID" value="NZ_WIRE01000001.1"/>
</dbReference>
<accession>A0A6N7LXY2</accession>
<comment type="caution">
    <text evidence="2">The sequence shown here is derived from an EMBL/GenBank/DDBJ whole genome shotgun (WGS) entry which is preliminary data.</text>
</comment>
<feature type="region of interest" description="Disordered" evidence="1">
    <location>
        <begin position="1"/>
        <end position="21"/>
    </location>
</feature>
<evidence type="ECO:0000313" key="2">
    <source>
        <dbReference type="EMBL" id="MQX54266.1"/>
    </source>
</evidence>
<evidence type="ECO:0000256" key="1">
    <source>
        <dbReference type="SAM" id="MobiDB-lite"/>
    </source>
</evidence>
<proteinExistence type="predicted"/>